<feature type="transmembrane region" description="Helical" evidence="7">
    <location>
        <begin position="253"/>
        <end position="274"/>
    </location>
</feature>
<feature type="transmembrane region" description="Helical" evidence="7">
    <location>
        <begin position="318"/>
        <end position="340"/>
    </location>
</feature>
<name>A0ABV9TFJ3_9MICC</name>
<keyword evidence="6 7" id="KW-0472">Membrane</keyword>
<evidence type="ECO:0000256" key="2">
    <source>
        <dbReference type="ARBA" id="ARBA00007977"/>
    </source>
</evidence>
<feature type="transmembrane region" description="Helical" evidence="7">
    <location>
        <begin position="161"/>
        <end position="182"/>
    </location>
</feature>
<comment type="similarity">
    <text evidence="2">Belongs to the UPF0324 family.</text>
</comment>
<evidence type="ECO:0000256" key="6">
    <source>
        <dbReference type="ARBA" id="ARBA00023136"/>
    </source>
</evidence>
<feature type="transmembrane region" description="Helical" evidence="7">
    <location>
        <begin position="131"/>
        <end position="149"/>
    </location>
</feature>
<dbReference type="PANTHER" id="PTHR30106:SF2">
    <property type="entry name" value="UPF0324 INNER MEMBRANE PROTEIN YEIH"/>
    <property type="match status" value="1"/>
</dbReference>
<dbReference type="Pfam" id="PF03601">
    <property type="entry name" value="Cons_hypoth698"/>
    <property type="match status" value="1"/>
</dbReference>
<feature type="transmembrane region" description="Helical" evidence="7">
    <location>
        <begin position="286"/>
        <end position="306"/>
    </location>
</feature>
<evidence type="ECO:0000256" key="4">
    <source>
        <dbReference type="ARBA" id="ARBA00022692"/>
    </source>
</evidence>
<feature type="transmembrane region" description="Helical" evidence="7">
    <location>
        <begin position="102"/>
        <end position="124"/>
    </location>
</feature>
<dbReference type="EMBL" id="JBHSIW010000006">
    <property type="protein sequence ID" value="MFC4902747.1"/>
    <property type="molecule type" value="Genomic_DNA"/>
</dbReference>
<keyword evidence="3" id="KW-1003">Cell membrane</keyword>
<comment type="subcellular location">
    <subcellularLocation>
        <location evidence="1">Cell membrane</location>
        <topology evidence="1">Multi-pass membrane protein</topology>
    </subcellularLocation>
</comment>
<organism evidence="8 9">
    <name type="scientific">Kocuria oceani</name>
    <dbReference type="NCBI Taxonomy" id="988827"/>
    <lineage>
        <taxon>Bacteria</taxon>
        <taxon>Bacillati</taxon>
        <taxon>Actinomycetota</taxon>
        <taxon>Actinomycetes</taxon>
        <taxon>Micrococcales</taxon>
        <taxon>Micrococcaceae</taxon>
        <taxon>Kocuria</taxon>
    </lineage>
</organism>
<evidence type="ECO:0000313" key="9">
    <source>
        <dbReference type="Proteomes" id="UP001595797"/>
    </source>
</evidence>
<dbReference type="InterPro" id="IPR018383">
    <property type="entry name" value="UPF0324_pro"/>
</dbReference>
<keyword evidence="5 7" id="KW-1133">Transmembrane helix</keyword>
<accession>A0ABV9TFJ3</accession>
<keyword evidence="4 7" id="KW-0812">Transmembrane</keyword>
<evidence type="ECO:0000256" key="7">
    <source>
        <dbReference type="SAM" id="Phobius"/>
    </source>
</evidence>
<evidence type="ECO:0000256" key="3">
    <source>
        <dbReference type="ARBA" id="ARBA00022475"/>
    </source>
</evidence>
<proteinExistence type="inferred from homology"/>
<protein>
    <submittedName>
        <fullName evidence="8">YeiH family protein</fullName>
    </submittedName>
</protein>
<evidence type="ECO:0000256" key="1">
    <source>
        <dbReference type="ARBA" id="ARBA00004651"/>
    </source>
</evidence>
<sequence length="341" mass="33833">MSAPPSMPRTSSPSTTVTALLPGVVLCAATTALALGAGRWLPAVSPLLLAIVLGAVVANLLPLPARLTPGLSFTAKELLRVGIALLGLQLVLGDLLGLGPGMLAVVVAVVGFGVAGTACLGRLLGLSRAQGLLIACGFSICGAAAVAAADEVVEAEEEEVLTSIALVVIFGTVMIPLVPLLAQAMGLEETQAGLWAGGSIHEVAQVVAAGGAIGGSALTLATAVKLARVLMLAPVITILSARQRTHSTATGAAVRRPAVVPLFIVGFLACAGLRSTGLVSEPVLTAAHGAQTGLLTAAMFALGTGIRVSLLTRVGARAFLLAAAATVWVAGLALLGVLWVG</sequence>
<reference evidence="9" key="1">
    <citation type="journal article" date="2019" name="Int. J. Syst. Evol. Microbiol.">
        <title>The Global Catalogue of Microorganisms (GCM) 10K type strain sequencing project: providing services to taxonomists for standard genome sequencing and annotation.</title>
        <authorList>
            <consortium name="The Broad Institute Genomics Platform"/>
            <consortium name="The Broad Institute Genome Sequencing Center for Infectious Disease"/>
            <person name="Wu L."/>
            <person name="Ma J."/>
        </authorList>
    </citation>
    <scope>NUCLEOTIDE SEQUENCE [LARGE SCALE GENOMIC DNA]</scope>
    <source>
        <strain evidence="9">CGMCC 4.6946</strain>
    </source>
</reference>
<evidence type="ECO:0000256" key="5">
    <source>
        <dbReference type="ARBA" id="ARBA00022989"/>
    </source>
</evidence>
<gene>
    <name evidence="8" type="ORF">ACFPCS_04100</name>
</gene>
<evidence type="ECO:0000313" key="8">
    <source>
        <dbReference type="EMBL" id="MFC4902747.1"/>
    </source>
</evidence>
<dbReference type="Proteomes" id="UP001595797">
    <property type="component" value="Unassembled WGS sequence"/>
</dbReference>
<keyword evidence="9" id="KW-1185">Reference proteome</keyword>
<dbReference type="RefSeq" id="WP_338130242.1">
    <property type="nucleotide sequence ID" value="NZ_JARAMH010000024.1"/>
</dbReference>
<dbReference type="PANTHER" id="PTHR30106">
    <property type="entry name" value="INNER MEMBRANE PROTEIN YEIH-RELATED"/>
    <property type="match status" value="1"/>
</dbReference>
<comment type="caution">
    <text evidence="8">The sequence shown here is derived from an EMBL/GenBank/DDBJ whole genome shotgun (WGS) entry which is preliminary data.</text>
</comment>
<feature type="transmembrane region" description="Helical" evidence="7">
    <location>
        <begin position="44"/>
        <end position="65"/>
    </location>
</feature>